<gene>
    <name evidence="14" type="primary">corC</name>
    <name evidence="14" type="ORF">Cva_01419</name>
</gene>
<feature type="domain" description="CBS" evidence="12">
    <location>
        <begin position="277"/>
        <end position="334"/>
    </location>
</feature>
<dbReference type="PROSITE" id="PS51846">
    <property type="entry name" value="CNNM"/>
    <property type="match status" value="1"/>
</dbReference>
<keyword evidence="4 10" id="KW-0812">Transmembrane</keyword>
<dbReference type="GO" id="GO:0005886">
    <property type="term" value="C:plasma membrane"/>
    <property type="evidence" value="ECO:0007669"/>
    <property type="project" value="UniProtKB-SubCell"/>
</dbReference>
<feature type="domain" description="CBS" evidence="12">
    <location>
        <begin position="209"/>
        <end position="269"/>
    </location>
</feature>
<feature type="domain" description="CNNM transmembrane" evidence="13">
    <location>
        <begin position="1"/>
        <end position="190"/>
    </location>
</feature>
<comment type="subcellular location">
    <subcellularLocation>
        <location evidence="1">Cell membrane</location>
        <topology evidence="1">Multi-pass membrane protein</topology>
    </subcellularLocation>
</comment>
<dbReference type="SUPFAM" id="SSF56176">
    <property type="entry name" value="FAD-binding/transporter-associated domain-like"/>
    <property type="match status" value="1"/>
</dbReference>
<dbReference type="FunFam" id="3.10.580.10:FF:000002">
    <property type="entry name" value="Magnesium/cobalt efflux protein CorC"/>
    <property type="match status" value="1"/>
</dbReference>
<dbReference type="Pfam" id="PF00571">
    <property type="entry name" value="CBS"/>
    <property type="match status" value="2"/>
</dbReference>
<protein>
    <submittedName>
        <fullName evidence="14">Magnesium and cobalt efflux protein CorC</fullName>
    </submittedName>
</protein>
<organism evidence="14 15">
    <name type="scientific">Caedimonas varicaedens</name>
    <dbReference type="NCBI Taxonomy" id="1629334"/>
    <lineage>
        <taxon>Bacteria</taxon>
        <taxon>Pseudomonadati</taxon>
        <taxon>Pseudomonadota</taxon>
        <taxon>Alphaproteobacteria</taxon>
        <taxon>Holosporales</taxon>
        <taxon>Caedimonadaceae</taxon>
        <taxon>Caedimonas</taxon>
    </lineage>
</organism>
<dbReference type="AlphaFoldDB" id="A0A0K8MDZ3"/>
<dbReference type="PANTHER" id="PTHR22777:SF32">
    <property type="entry name" value="UPF0053 INNER MEMBRANE PROTEIN YFJD"/>
    <property type="match status" value="1"/>
</dbReference>
<accession>A0A0K8MDZ3</accession>
<evidence type="ECO:0000256" key="8">
    <source>
        <dbReference type="ARBA" id="ARBA00023136"/>
    </source>
</evidence>
<keyword evidence="15" id="KW-1185">Reference proteome</keyword>
<comment type="similarity">
    <text evidence="2">Belongs to the UPF0053 family. Hemolysin C subfamily.</text>
</comment>
<dbReference type="GO" id="GO:0050660">
    <property type="term" value="F:flavin adenine dinucleotide binding"/>
    <property type="evidence" value="ECO:0007669"/>
    <property type="project" value="InterPro"/>
</dbReference>
<dbReference type="SUPFAM" id="SSF54631">
    <property type="entry name" value="CBS-domain pair"/>
    <property type="match status" value="1"/>
</dbReference>
<feature type="transmembrane region" description="Helical" evidence="11">
    <location>
        <begin position="6"/>
        <end position="32"/>
    </location>
</feature>
<keyword evidence="5" id="KW-0677">Repeat</keyword>
<dbReference type="InterPro" id="IPR046342">
    <property type="entry name" value="CBS_dom_sf"/>
</dbReference>
<feature type="transmembrane region" description="Helical" evidence="11">
    <location>
        <begin position="93"/>
        <end position="115"/>
    </location>
</feature>
<reference evidence="14 15" key="1">
    <citation type="submission" date="2015-03" db="EMBL/GenBank/DDBJ databases">
        <title>Caedibacter varicaedens, whole genome shotgun sequence.</title>
        <authorList>
            <person name="Suzuki H."/>
            <person name="Dapper A.L."/>
            <person name="Gibson A.K."/>
            <person name="Jackson C."/>
            <person name="Lee H."/>
            <person name="Pejaver V.R."/>
            <person name="Doak T."/>
            <person name="Lynch M."/>
        </authorList>
    </citation>
    <scope>NUCLEOTIDE SEQUENCE [LARGE SCALE GENOMIC DNA]</scope>
</reference>
<feature type="transmembrane region" description="Helical" evidence="11">
    <location>
        <begin position="127"/>
        <end position="149"/>
    </location>
</feature>
<keyword evidence="7 9" id="KW-0129">CBS domain</keyword>
<dbReference type="InterPro" id="IPR005170">
    <property type="entry name" value="Transptr-assoc_dom"/>
</dbReference>
<evidence type="ECO:0000259" key="13">
    <source>
        <dbReference type="PROSITE" id="PS51846"/>
    </source>
</evidence>
<evidence type="ECO:0000256" key="10">
    <source>
        <dbReference type="PROSITE-ProRule" id="PRU01193"/>
    </source>
</evidence>
<evidence type="ECO:0000256" key="11">
    <source>
        <dbReference type="SAM" id="Phobius"/>
    </source>
</evidence>
<dbReference type="InterPro" id="IPR044751">
    <property type="entry name" value="Ion_transp-like_CBS"/>
</dbReference>
<evidence type="ECO:0000256" key="2">
    <source>
        <dbReference type="ARBA" id="ARBA00006446"/>
    </source>
</evidence>
<comment type="caution">
    <text evidence="14">The sequence shown here is derived from an EMBL/GenBank/DDBJ whole genome shotgun (WGS) entry which is preliminary data.</text>
</comment>
<keyword evidence="3" id="KW-1003">Cell membrane</keyword>
<dbReference type="OrthoDB" id="9797674at2"/>
<evidence type="ECO:0000256" key="4">
    <source>
        <dbReference type="ARBA" id="ARBA00022692"/>
    </source>
</evidence>
<name>A0A0K8MDZ3_9PROT</name>
<dbReference type="InterPro" id="IPR000644">
    <property type="entry name" value="CBS_dom"/>
</dbReference>
<evidence type="ECO:0000313" key="14">
    <source>
        <dbReference type="EMBL" id="GAO98751.1"/>
    </source>
</evidence>
<dbReference type="InterPro" id="IPR002550">
    <property type="entry name" value="CNNM"/>
</dbReference>
<evidence type="ECO:0000313" key="15">
    <source>
        <dbReference type="Proteomes" id="UP000036771"/>
    </source>
</evidence>
<dbReference type="InterPro" id="IPR036318">
    <property type="entry name" value="FAD-bd_PCMH-like_sf"/>
</dbReference>
<dbReference type="SMART" id="SM01091">
    <property type="entry name" value="CorC_HlyC"/>
    <property type="match status" value="1"/>
</dbReference>
<dbReference type="InterPro" id="IPR016169">
    <property type="entry name" value="FAD-bd_PCMH_sub2"/>
</dbReference>
<evidence type="ECO:0000256" key="9">
    <source>
        <dbReference type="PROSITE-ProRule" id="PRU00703"/>
    </source>
</evidence>
<evidence type="ECO:0000256" key="7">
    <source>
        <dbReference type="ARBA" id="ARBA00023122"/>
    </source>
</evidence>
<evidence type="ECO:0000256" key="6">
    <source>
        <dbReference type="ARBA" id="ARBA00022989"/>
    </source>
</evidence>
<keyword evidence="6 10" id="KW-1133">Transmembrane helix</keyword>
<keyword evidence="8 10" id="KW-0472">Membrane</keyword>
<sequence length="425" mass="47548">MEIPLFVSIALIIILLVLSSILSATETALIAASTGKLHRLGKAGDRRAELVKKLRHSIEKVLGSLLLCNILVNSLATSLSTGLFIEFFGDKGVFYATTVMTVLIVTYAEVLPKILAFNNPEKMSLQYARAINTIVRIFSPIASLMRWAAKWSLKICGVKYDPDARTASSIEELRGAIDLHNPHDLEAVEERAMLHSILDLGDVEVGEVMIHRRNVQMINAGLPLQEIIESVISGPYTRIPLWKDNKDNIVGILHAKSLLRALNDLRNKIGEIDILSLSSKPWFIPESTTLQEQLEAFRRRKEHFAMVVDEYGAIQGIVTLEDILEEIVGEISDETDIHLEGVWHSRDGSVISVGTTTLRDLNRKFQWDLPDEEASTIAGLILHESRIIPEAGQTFVIHGFRFKVLKRVRNQITLVRIFPPAEDKT</sequence>
<dbReference type="Gene3D" id="3.30.465.10">
    <property type="match status" value="1"/>
</dbReference>
<dbReference type="SMART" id="SM00116">
    <property type="entry name" value="CBS"/>
    <property type="match status" value="2"/>
</dbReference>
<dbReference type="Proteomes" id="UP000036771">
    <property type="component" value="Unassembled WGS sequence"/>
</dbReference>
<dbReference type="PANTHER" id="PTHR22777">
    <property type="entry name" value="HEMOLYSIN-RELATED"/>
    <property type="match status" value="1"/>
</dbReference>
<dbReference type="Pfam" id="PF01595">
    <property type="entry name" value="CNNM"/>
    <property type="match status" value="1"/>
</dbReference>
<dbReference type="PROSITE" id="PS51371">
    <property type="entry name" value="CBS"/>
    <property type="match status" value="2"/>
</dbReference>
<evidence type="ECO:0000256" key="1">
    <source>
        <dbReference type="ARBA" id="ARBA00004651"/>
    </source>
</evidence>
<proteinExistence type="inferred from homology"/>
<dbReference type="Pfam" id="PF03471">
    <property type="entry name" value="CorC_HlyC"/>
    <property type="match status" value="1"/>
</dbReference>
<dbReference type="Gene3D" id="3.10.580.10">
    <property type="entry name" value="CBS-domain"/>
    <property type="match status" value="1"/>
</dbReference>
<feature type="transmembrane region" description="Helical" evidence="11">
    <location>
        <begin position="61"/>
        <end position="87"/>
    </location>
</feature>
<evidence type="ECO:0000256" key="3">
    <source>
        <dbReference type="ARBA" id="ARBA00022475"/>
    </source>
</evidence>
<dbReference type="EMBL" id="BBVC01000086">
    <property type="protein sequence ID" value="GAO98751.1"/>
    <property type="molecule type" value="Genomic_DNA"/>
</dbReference>
<dbReference type="STRING" id="1629334.Cva_01419"/>
<evidence type="ECO:0000256" key="5">
    <source>
        <dbReference type="ARBA" id="ARBA00022737"/>
    </source>
</evidence>
<evidence type="ECO:0000259" key="12">
    <source>
        <dbReference type="PROSITE" id="PS51371"/>
    </source>
</evidence>
<dbReference type="CDD" id="cd04590">
    <property type="entry name" value="CBS_pair_CorC_HlyC_assoc"/>
    <property type="match status" value="1"/>
</dbReference>